<sequence length="291" mass="31376">MNVSTENDLQRLAEQICQEISSNLTDGASQIARQTLMALADFCCLADRLPDKQLAPQMVANLASQLKSVRPCMGAIAGLIGCWQERIASLTDLRQASAVALELVDCSHNAVQEAVELLQTVLPRSGTLLTHSYSSTIKQLLAQLSTDNYRIICTESRPGNEGRRLAAYASALGIACTYITEAQVGIVMPKVNAVVLGADCILADGSVVNKSGSYLLALAAKAHQRPVYVVCESFKQQVFTAEALTLEQHAAEELELPLLPGVDVLNQYFEVVPAELITDIVTEKDLHLSGH</sequence>
<evidence type="ECO:0000256" key="1">
    <source>
        <dbReference type="RuleBase" id="RU003814"/>
    </source>
</evidence>
<evidence type="ECO:0000313" key="2">
    <source>
        <dbReference type="EMBL" id="RDH45315.1"/>
    </source>
</evidence>
<dbReference type="Gene3D" id="3.40.50.10470">
    <property type="entry name" value="Translation initiation factor eif-2b, domain 2"/>
    <property type="match status" value="1"/>
</dbReference>
<protein>
    <recommendedName>
        <fullName evidence="4">Translation initiation factor eIF-2B</fullName>
    </recommendedName>
</protein>
<dbReference type="Proteomes" id="UP000257039">
    <property type="component" value="Unassembled WGS sequence"/>
</dbReference>
<evidence type="ECO:0008006" key="4">
    <source>
        <dbReference type="Google" id="ProtNLM"/>
    </source>
</evidence>
<comment type="caution">
    <text evidence="2">The sequence shown here is derived from an EMBL/GenBank/DDBJ whole genome shotgun (WGS) entry which is preliminary data.</text>
</comment>
<dbReference type="Pfam" id="PF01008">
    <property type="entry name" value="IF-2B"/>
    <property type="match status" value="1"/>
</dbReference>
<dbReference type="PANTHER" id="PTHR43475:SF3">
    <property type="entry name" value="TRANSLATION INITIATION FACTOR EIF-2B SUBUNIT FAMILY PROTEIN (AFU_ORTHOLOGUE AFUA_2G14290)"/>
    <property type="match status" value="1"/>
</dbReference>
<name>A0A4P9VPA2_9GAMM</name>
<gene>
    <name evidence="2" type="ORF">B9G39_18705</name>
</gene>
<dbReference type="PANTHER" id="PTHR43475">
    <property type="entry name" value="METHYLTHIORIBOSE-1-PHOSPHATE ISOMERASE"/>
    <property type="match status" value="1"/>
</dbReference>
<dbReference type="GO" id="GO:0046523">
    <property type="term" value="F:S-methyl-5-thioribose-1-phosphate isomerase activity"/>
    <property type="evidence" value="ECO:0007669"/>
    <property type="project" value="TreeGrafter"/>
</dbReference>
<comment type="similarity">
    <text evidence="1">Belongs to the eIF-2B alpha/beta/delta subunits family.</text>
</comment>
<dbReference type="SUPFAM" id="SSF100950">
    <property type="entry name" value="NagB/RpiA/CoA transferase-like"/>
    <property type="match status" value="1"/>
</dbReference>
<dbReference type="GO" id="GO:0019509">
    <property type="term" value="P:L-methionine salvage from methylthioadenosine"/>
    <property type="evidence" value="ECO:0007669"/>
    <property type="project" value="TreeGrafter"/>
</dbReference>
<dbReference type="InterPro" id="IPR042529">
    <property type="entry name" value="IF_2B-like_C"/>
</dbReference>
<keyword evidence="3" id="KW-1185">Reference proteome</keyword>
<proteinExistence type="inferred from homology"/>
<dbReference type="EMBL" id="NDXW01000001">
    <property type="protein sequence ID" value="RDH45315.1"/>
    <property type="molecule type" value="Genomic_DNA"/>
</dbReference>
<evidence type="ECO:0000313" key="3">
    <source>
        <dbReference type="Proteomes" id="UP000257039"/>
    </source>
</evidence>
<accession>A0A4P9VPA2</accession>
<dbReference type="AlphaFoldDB" id="A0A4P9VPA2"/>
<dbReference type="RefSeq" id="WP_094788296.1">
    <property type="nucleotide sequence ID" value="NZ_NDXW01000001.1"/>
</dbReference>
<organism evidence="2 3">
    <name type="scientific">Zooshikella ganghwensis</name>
    <dbReference type="NCBI Taxonomy" id="202772"/>
    <lineage>
        <taxon>Bacteria</taxon>
        <taxon>Pseudomonadati</taxon>
        <taxon>Pseudomonadota</taxon>
        <taxon>Gammaproteobacteria</taxon>
        <taxon>Oceanospirillales</taxon>
        <taxon>Zooshikellaceae</taxon>
        <taxon>Zooshikella</taxon>
    </lineage>
</organism>
<reference evidence="2 3" key="1">
    <citation type="submission" date="2017-04" db="EMBL/GenBank/DDBJ databases">
        <title>Draft genome sequence of Zooshikella ganghwensis VG4 isolated from Red Sea sediments.</title>
        <authorList>
            <person name="Rehman Z."/>
            <person name="Alam I."/>
            <person name="Kamau A."/>
            <person name="Bajic V."/>
            <person name="Leiknes T."/>
        </authorList>
    </citation>
    <scope>NUCLEOTIDE SEQUENCE [LARGE SCALE GENOMIC DNA]</scope>
    <source>
        <strain evidence="2 3">VG4</strain>
    </source>
</reference>
<dbReference type="InterPro" id="IPR037171">
    <property type="entry name" value="NagB/RpiA_transferase-like"/>
</dbReference>
<dbReference type="InterPro" id="IPR000649">
    <property type="entry name" value="IF-2B-related"/>
</dbReference>